<dbReference type="Proteomes" id="UP000196560">
    <property type="component" value="Unassembled WGS sequence"/>
</dbReference>
<dbReference type="RefSeq" id="WP_087186847.1">
    <property type="nucleotide sequence ID" value="NZ_NFHO01000010.1"/>
</dbReference>
<dbReference type="AlphaFoldDB" id="A0A1Y3TZD4"/>
<comment type="caution">
    <text evidence="3">The sequence shown here is derived from an EMBL/GenBank/DDBJ whole genome shotgun (WGS) entry which is preliminary data.</text>
</comment>
<accession>A0A1Y3TZD4</accession>
<proteinExistence type="predicted"/>
<gene>
    <name evidence="3" type="ORF">B5G21_08695</name>
</gene>
<name>A0A1Y3TZD4_9ACTN</name>
<protein>
    <recommendedName>
        <fullName evidence="2">PPM-type phosphatase domain-containing protein</fullName>
    </recommendedName>
</protein>
<evidence type="ECO:0000256" key="1">
    <source>
        <dbReference type="SAM" id="MobiDB-lite"/>
    </source>
</evidence>
<feature type="region of interest" description="Disordered" evidence="1">
    <location>
        <begin position="287"/>
        <end position="310"/>
    </location>
</feature>
<evidence type="ECO:0000313" key="4">
    <source>
        <dbReference type="Proteomes" id="UP000196560"/>
    </source>
</evidence>
<dbReference type="InterPro" id="IPR036457">
    <property type="entry name" value="PPM-type-like_dom_sf"/>
</dbReference>
<feature type="domain" description="PPM-type phosphatase" evidence="2">
    <location>
        <begin position="3"/>
        <end position="244"/>
    </location>
</feature>
<dbReference type="SUPFAM" id="SSF81606">
    <property type="entry name" value="PP2C-like"/>
    <property type="match status" value="1"/>
</dbReference>
<dbReference type="EMBL" id="NFHO01000010">
    <property type="protein sequence ID" value="OUN41916.1"/>
    <property type="molecule type" value="Genomic_DNA"/>
</dbReference>
<keyword evidence="4" id="KW-1185">Reference proteome</keyword>
<evidence type="ECO:0000313" key="3">
    <source>
        <dbReference type="EMBL" id="OUN41916.1"/>
    </source>
</evidence>
<reference evidence="4" key="1">
    <citation type="submission" date="2017-04" db="EMBL/GenBank/DDBJ databases">
        <title>Function of individual gut microbiota members based on whole genome sequencing of pure cultures obtained from chicken caecum.</title>
        <authorList>
            <person name="Medvecky M."/>
            <person name="Cejkova D."/>
            <person name="Polansky O."/>
            <person name="Karasova D."/>
            <person name="Kubasova T."/>
            <person name="Cizek A."/>
            <person name="Rychlik I."/>
        </authorList>
    </citation>
    <scope>NUCLEOTIDE SEQUENCE [LARGE SCALE GENOMIC DNA]</scope>
    <source>
        <strain evidence="4">An70</strain>
    </source>
</reference>
<dbReference type="SMART" id="SM00332">
    <property type="entry name" value="PP2Cc"/>
    <property type="match status" value="1"/>
</dbReference>
<dbReference type="Gene3D" id="3.60.40.10">
    <property type="entry name" value="PPM-type phosphatase domain"/>
    <property type="match status" value="1"/>
</dbReference>
<organism evidence="3 4">
    <name type="scientific">Enorma massiliensis</name>
    <dbReference type="NCBI Taxonomy" id="1472761"/>
    <lineage>
        <taxon>Bacteria</taxon>
        <taxon>Bacillati</taxon>
        <taxon>Actinomycetota</taxon>
        <taxon>Coriobacteriia</taxon>
        <taxon>Coriobacteriales</taxon>
        <taxon>Coriobacteriaceae</taxon>
        <taxon>Enorma</taxon>
    </lineage>
</organism>
<dbReference type="InterPro" id="IPR001932">
    <property type="entry name" value="PPM-type_phosphatase-like_dom"/>
</dbReference>
<evidence type="ECO:0000259" key="2">
    <source>
        <dbReference type="SMART" id="SM00332"/>
    </source>
</evidence>
<dbReference type="Pfam" id="PF13672">
    <property type="entry name" value="PP2C_2"/>
    <property type="match status" value="1"/>
</dbReference>
<sequence length="310" mass="33790">MMQRFCYHARGIDHIETGDPCQDAFLFARCGRYIVFGGSDGAGSRKHSERGSRLSVASSVLYVASHLTADMTASEVEDVIRASFSVAYHAVAELARRNGEHPRELDATLCVGVWDGTRLSWGNAGDSGIVAVLATGAYVQVTHQQHDASGGMLPLRFGPDTWEFGTVAEPVAAALIATDGLFECLCPPLMANVDQPVYVPLARELMHRTETNPGAWRASAVYLRELVRNDPRFHTVDDATLLMVFDPERPPATLDDEYYAEPDWEALRQAAAERARAAWERATRHVRHAGSEARTLGGASADESCAEVSS</sequence>